<feature type="compositionally biased region" description="Basic and acidic residues" evidence="2">
    <location>
        <begin position="180"/>
        <end position="200"/>
    </location>
</feature>
<feature type="region of interest" description="Disordered" evidence="2">
    <location>
        <begin position="36"/>
        <end position="62"/>
    </location>
</feature>
<evidence type="ECO:0008006" key="5">
    <source>
        <dbReference type="Google" id="ProtNLM"/>
    </source>
</evidence>
<evidence type="ECO:0000256" key="2">
    <source>
        <dbReference type="SAM" id="MobiDB-lite"/>
    </source>
</evidence>
<proteinExistence type="predicted"/>
<feature type="compositionally biased region" description="Low complexity" evidence="2">
    <location>
        <begin position="201"/>
        <end position="224"/>
    </location>
</feature>
<protein>
    <recommendedName>
        <fullName evidence="5">Mediator complex subunit 4</fullName>
    </recommendedName>
</protein>
<evidence type="ECO:0000256" key="1">
    <source>
        <dbReference type="SAM" id="Coils"/>
    </source>
</evidence>
<reference evidence="3 4" key="1">
    <citation type="submission" date="2024-10" db="EMBL/GenBank/DDBJ databases">
        <title>Updated reference genomes for cyclostephanoid diatoms.</title>
        <authorList>
            <person name="Roberts W.R."/>
            <person name="Alverson A.J."/>
        </authorList>
    </citation>
    <scope>NUCLEOTIDE SEQUENCE [LARGE SCALE GENOMIC DNA]</scope>
    <source>
        <strain evidence="3 4">AJA232-27</strain>
    </source>
</reference>
<feature type="coiled-coil region" evidence="1">
    <location>
        <begin position="112"/>
        <end position="150"/>
    </location>
</feature>
<feature type="compositionally biased region" description="Acidic residues" evidence="2">
    <location>
        <begin position="244"/>
        <end position="258"/>
    </location>
</feature>
<evidence type="ECO:0000313" key="3">
    <source>
        <dbReference type="EMBL" id="KAL3757092.1"/>
    </source>
</evidence>
<dbReference type="Proteomes" id="UP001530293">
    <property type="component" value="Unassembled WGS sequence"/>
</dbReference>
<evidence type="ECO:0000313" key="4">
    <source>
        <dbReference type="Proteomes" id="UP001530293"/>
    </source>
</evidence>
<accession>A0ABD3M0A6</accession>
<comment type="caution">
    <text evidence="3">The sequence shown here is derived from an EMBL/GenBank/DDBJ whole genome shotgun (WGS) entry which is preliminary data.</text>
</comment>
<organism evidence="3 4">
    <name type="scientific">Discostella pseudostelligera</name>
    <dbReference type="NCBI Taxonomy" id="259834"/>
    <lineage>
        <taxon>Eukaryota</taxon>
        <taxon>Sar</taxon>
        <taxon>Stramenopiles</taxon>
        <taxon>Ochrophyta</taxon>
        <taxon>Bacillariophyta</taxon>
        <taxon>Coscinodiscophyceae</taxon>
        <taxon>Thalassiosirophycidae</taxon>
        <taxon>Stephanodiscales</taxon>
        <taxon>Stephanodiscaceae</taxon>
        <taxon>Discostella</taxon>
    </lineage>
</organism>
<dbReference type="AlphaFoldDB" id="A0ABD3M0A6"/>
<feature type="compositionally biased region" description="Low complexity" evidence="2">
    <location>
        <begin position="36"/>
        <end position="48"/>
    </location>
</feature>
<dbReference type="EMBL" id="JALLBG020000273">
    <property type="protein sequence ID" value="KAL3757092.1"/>
    <property type="molecule type" value="Genomic_DNA"/>
</dbReference>
<keyword evidence="4" id="KW-1185">Reference proteome</keyword>
<feature type="compositionally biased region" description="Polar residues" evidence="2">
    <location>
        <begin position="163"/>
        <end position="173"/>
    </location>
</feature>
<sequence length="258" mass="28290">MTPTTTTLLDHVRALVEAERGLTEALEQTLPLLNSFNSSSVIPPSSSSKRGAEPPLLPAPHSSADVPTILAVARSYSLRTSAPPAWNTNLPVVGFATPNPLPHQLRGGALGAMQLNLAREEKKRKRKELLEEEQQRERELRRKRVLEEEEQAKEMAMLTKNANGENNIDNSITAMDVDDDGTKSTKINDPKRQEMMERQRMQMMQQQTSSMSRSSGGQSAAAGEQAKKVAVSMNLSDSSSSGEEGSDDDDDDDDDDDE</sequence>
<gene>
    <name evidence="3" type="ORF">ACHAWU_002931</name>
</gene>
<keyword evidence="1" id="KW-0175">Coiled coil</keyword>
<name>A0ABD3M0A6_9STRA</name>
<feature type="region of interest" description="Disordered" evidence="2">
    <location>
        <begin position="163"/>
        <end position="258"/>
    </location>
</feature>